<name>A0A6H2DNE8_9SPHN</name>
<evidence type="ECO:0000256" key="5">
    <source>
        <dbReference type="ARBA" id="ARBA00022989"/>
    </source>
</evidence>
<keyword evidence="5 7" id="KW-1133">Transmembrane helix</keyword>
<feature type="transmembrane region" description="Helical" evidence="7">
    <location>
        <begin position="113"/>
        <end position="135"/>
    </location>
</feature>
<keyword evidence="6 7" id="KW-0472">Membrane</keyword>
<accession>A0A6H2DNE8</accession>
<protein>
    <submittedName>
        <fullName evidence="8">Nramp family divalent metal transporter</fullName>
    </submittedName>
</protein>
<organism evidence="8 9">
    <name type="scientific">Parasphingorhabdus halotolerans</name>
    <dbReference type="NCBI Taxonomy" id="2725558"/>
    <lineage>
        <taxon>Bacteria</taxon>
        <taxon>Pseudomonadati</taxon>
        <taxon>Pseudomonadota</taxon>
        <taxon>Alphaproteobacteria</taxon>
        <taxon>Sphingomonadales</taxon>
        <taxon>Sphingomonadaceae</taxon>
        <taxon>Parasphingorhabdus</taxon>
    </lineage>
</organism>
<evidence type="ECO:0000256" key="3">
    <source>
        <dbReference type="ARBA" id="ARBA00022692"/>
    </source>
</evidence>
<dbReference type="AlphaFoldDB" id="A0A6H2DNE8"/>
<evidence type="ECO:0000256" key="4">
    <source>
        <dbReference type="ARBA" id="ARBA00022847"/>
    </source>
</evidence>
<feature type="transmembrane region" description="Helical" evidence="7">
    <location>
        <begin position="38"/>
        <end position="57"/>
    </location>
</feature>
<feature type="transmembrane region" description="Helical" evidence="7">
    <location>
        <begin position="147"/>
        <end position="170"/>
    </location>
</feature>
<evidence type="ECO:0000256" key="1">
    <source>
        <dbReference type="ARBA" id="ARBA00004141"/>
    </source>
</evidence>
<sequence length="410" mass="43855">MKEKLALFLPGIFLLGFNIGTGSVTTMATAGANYGMSLLWTVLISCAATYLMIANYGRYTLVTGETALEAFRKHIHPAVGVFFILALGVGVCGSVMGVMGIVAEISYEWSKTIIEGGIAPIYWAAFFCAIAYFIFWSGRTQVFERALAVIVAIMAACFVLNFFILMPPVVDMAAGLVPSVPEVSSSETGPLLLIASMVGTTIFSGLFIIRTTLVKEAGWTIEHDKQQRRDAAFAAIMMFVISASIMAAAAGSLFAEGIGLDSASQMIGLLEPLAGALAVSIFAIGIIAAGVSSQFPNLLMIPWLLCDFRGTPRDMTLWKYRVFVFAISLLGLVVPLFDARPVFVLILSQAFNVVLLPVTVGCIIYLGNRADLMGAYRNSLLTNAGLAGLFLFSLLTGYMGFLGLRDMLAG</sequence>
<feature type="transmembrane region" description="Helical" evidence="7">
    <location>
        <begin position="380"/>
        <end position="401"/>
    </location>
</feature>
<dbReference type="GO" id="GO:0034755">
    <property type="term" value="P:iron ion transmembrane transport"/>
    <property type="evidence" value="ECO:0007669"/>
    <property type="project" value="TreeGrafter"/>
</dbReference>
<evidence type="ECO:0000256" key="6">
    <source>
        <dbReference type="ARBA" id="ARBA00023136"/>
    </source>
</evidence>
<dbReference type="Pfam" id="PF01566">
    <property type="entry name" value="Nramp"/>
    <property type="match status" value="1"/>
</dbReference>
<dbReference type="Proteomes" id="UP000501600">
    <property type="component" value="Chromosome"/>
</dbReference>
<dbReference type="GO" id="GO:0005886">
    <property type="term" value="C:plasma membrane"/>
    <property type="evidence" value="ECO:0007669"/>
    <property type="project" value="TreeGrafter"/>
</dbReference>
<keyword evidence="2" id="KW-0813">Transport</keyword>
<feature type="transmembrane region" description="Helical" evidence="7">
    <location>
        <begin position="190"/>
        <end position="210"/>
    </location>
</feature>
<dbReference type="EMBL" id="CP051217">
    <property type="protein sequence ID" value="QJB70192.1"/>
    <property type="molecule type" value="Genomic_DNA"/>
</dbReference>
<keyword evidence="9" id="KW-1185">Reference proteome</keyword>
<dbReference type="KEGG" id="phao:HF685_13590"/>
<feature type="transmembrane region" description="Helical" evidence="7">
    <location>
        <begin position="231"/>
        <end position="255"/>
    </location>
</feature>
<dbReference type="PANTHER" id="PTHR11706">
    <property type="entry name" value="SOLUTE CARRIER PROTEIN FAMILY 11 MEMBER"/>
    <property type="match status" value="1"/>
</dbReference>
<feature type="transmembrane region" description="Helical" evidence="7">
    <location>
        <begin position="318"/>
        <end position="337"/>
    </location>
</feature>
<dbReference type="RefSeq" id="WP_168820458.1">
    <property type="nucleotide sequence ID" value="NZ_CP051217.1"/>
</dbReference>
<dbReference type="GO" id="GO:0015293">
    <property type="term" value="F:symporter activity"/>
    <property type="evidence" value="ECO:0007669"/>
    <property type="project" value="UniProtKB-KW"/>
</dbReference>
<feature type="transmembrane region" description="Helical" evidence="7">
    <location>
        <begin position="275"/>
        <end position="306"/>
    </location>
</feature>
<dbReference type="InterPro" id="IPR001046">
    <property type="entry name" value="NRAMP_fam"/>
</dbReference>
<dbReference type="GO" id="GO:0015086">
    <property type="term" value="F:cadmium ion transmembrane transporter activity"/>
    <property type="evidence" value="ECO:0007669"/>
    <property type="project" value="TreeGrafter"/>
</dbReference>
<evidence type="ECO:0000313" key="9">
    <source>
        <dbReference type="Proteomes" id="UP000501600"/>
    </source>
</evidence>
<feature type="transmembrane region" description="Helical" evidence="7">
    <location>
        <begin position="78"/>
        <end position="101"/>
    </location>
</feature>
<comment type="subcellular location">
    <subcellularLocation>
        <location evidence="1">Membrane</location>
        <topology evidence="1">Multi-pass membrane protein</topology>
    </subcellularLocation>
</comment>
<evidence type="ECO:0000256" key="2">
    <source>
        <dbReference type="ARBA" id="ARBA00022448"/>
    </source>
</evidence>
<keyword evidence="3 7" id="KW-0812">Transmembrane</keyword>
<proteinExistence type="predicted"/>
<dbReference type="PANTHER" id="PTHR11706:SF33">
    <property type="entry name" value="NATURAL RESISTANCE-ASSOCIATED MACROPHAGE PROTEIN 2"/>
    <property type="match status" value="1"/>
</dbReference>
<dbReference type="NCBIfam" id="NF037982">
    <property type="entry name" value="Nramp_1"/>
    <property type="match status" value="1"/>
</dbReference>
<reference evidence="8 9" key="1">
    <citation type="submission" date="2020-04" db="EMBL/GenBank/DDBJ databases">
        <title>Genome sequence for Sphingorhabdus sp. strain M1.</title>
        <authorList>
            <person name="Park S.-J."/>
        </authorList>
    </citation>
    <scope>NUCLEOTIDE SEQUENCE [LARGE SCALE GENOMIC DNA]</scope>
    <source>
        <strain evidence="8 9">JK6</strain>
    </source>
</reference>
<evidence type="ECO:0000313" key="8">
    <source>
        <dbReference type="EMBL" id="QJB70192.1"/>
    </source>
</evidence>
<feature type="transmembrane region" description="Helical" evidence="7">
    <location>
        <begin position="343"/>
        <end position="368"/>
    </location>
</feature>
<evidence type="ECO:0000256" key="7">
    <source>
        <dbReference type="SAM" id="Phobius"/>
    </source>
</evidence>
<keyword evidence="4" id="KW-0769">Symport</keyword>
<gene>
    <name evidence="8" type="ORF">HF685_13590</name>
</gene>
<dbReference type="GO" id="GO:0005384">
    <property type="term" value="F:manganese ion transmembrane transporter activity"/>
    <property type="evidence" value="ECO:0007669"/>
    <property type="project" value="TreeGrafter"/>
</dbReference>